<organism evidence="1 2">
    <name type="scientific">Dermatophilus congolensis</name>
    <dbReference type="NCBI Taxonomy" id="1863"/>
    <lineage>
        <taxon>Bacteria</taxon>
        <taxon>Bacillati</taxon>
        <taxon>Actinomycetota</taxon>
        <taxon>Actinomycetes</taxon>
        <taxon>Micrococcales</taxon>
        <taxon>Dermatophilaceae</taxon>
        <taxon>Dermatophilus</taxon>
    </lineage>
</organism>
<dbReference type="KEGG" id="dco:SAMEA4475696_0802"/>
<protein>
    <submittedName>
        <fullName evidence="1">Uncharacterized protein</fullName>
    </submittedName>
</protein>
<name>A0A239VC77_9MICO</name>
<reference evidence="1 2" key="1">
    <citation type="submission" date="2017-06" db="EMBL/GenBank/DDBJ databases">
        <authorList>
            <consortium name="Pathogen Informatics"/>
        </authorList>
    </citation>
    <scope>NUCLEOTIDE SEQUENCE [LARGE SCALE GENOMIC DNA]</scope>
    <source>
        <strain evidence="1 2">NCTC13039</strain>
    </source>
</reference>
<gene>
    <name evidence="1" type="ORF">SAMEA4475696_00802</name>
</gene>
<dbReference type="EMBL" id="LT906453">
    <property type="protein sequence ID" value="SNV19752.1"/>
    <property type="molecule type" value="Genomic_DNA"/>
</dbReference>
<accession>A0A239VC77</accession>
<dbReference type="AlphaFoldDB" id="A0A239VC77"/>
<sequence length="62" mass="6725">MRSVLPARPCSLDVYLGFVCGGFSHAMGCEWGRVAAQRHLAGIEMVQLAAEQGEHVWSTLHG</sequence>
<dbReference type="Proteomes" id="UP000242637">
    <property type="component" value="Chromosome 1"/>
</dbReference>
<evidence type="ECO:0000313" key="2">
    <source>
        <dbReference type="Proteomes" id="UP000242637"/>
    </source>
</evidence>
<evidence type="ECO:0000313" key="1">
    <source>
        <dbReference type="EMBL" id="SNV19752.1"/>
    </source>
</evidence>
<keyword evidence="2" id="KW-1185">Reference proteome</keyword>
<proteinExistence type="predicted"/>